<dbReference type="Proteomes" id="UP001226838">
    <property type="component" value="Segment"/>
</dbReference>
<evidence type="ECO:0000313" key="1">
    <source>
        <dbReference type="EMBL" id="AWG87418.1"/>
    </source>
</evidence>
<evidence type="ECO:0000313" key="2">
    <source>
        <dbReference type="Proteomes" id="UP001226838"/>
    </source>
</evidence>
<reference evidence="1" key="1">
    <citation type="submission" date="2017-09" db="EMBL/GenBank/DDBJ databases">
        <title>Adomaviruses: a putative new virus family provides insights into dsDNA virus evolution.</title>
        <authorList>
            <person name="Welch N.L."/>
            <person name="Yutin N."/>
            <person name="Dill J."/>
            <person name="Camus A."/>
            <person name="Pang Y.-Y.S."/>
            <person name="Schiller J.T."/>
            <person name="Pipas J.M."/>
            <person name="An P."/>
            <person name="Delwart E."/>
            <person name="Koda S."/>
            <person name="Subrimaniam K."/>
            <person name="Waltzek T."/>
            <person name="Koonin E.V."/>
            <person name="Buck C.B."/>
            <person name="Ng T.F.F."/>
        </authorList>
    </citation>
    <scope>NUCLEOTIDE SEQUENCE</scope>
    <source>
        <strain evidence="1">NCI1</strain>
    </source>
</reference>
<name>A0A2S1MK58_9VIRU</name>
<sequence>MATNRADDAYDEDLSLTLQQNLTSYHVAGPLTTQVYTREGQSHGGPSLVTQLNQQGTGDCAIDLQCPVDEAILVGSISFVARGHVVSYNAAGVLQAGWQSTDHNGANWAQLNANQANQASRVSMPFFFLNNQFTQIDLEIGQTQSVNAYLPLTRSSEFGPGPIGILNQYFNQPSDAGYYHENSTSHTSSATHLTQCSVAANTDFWVAQERVVHQLNTTHNLLSSWDFDDHEDRRILPRGMNLRIRGCTRPYNDRSIVAMSHNANAQQTLRLVFDSMRVIYTTVKIPHSHRSSETIESLFATIDTGLRSHALVQGQRSATIPITHTDADIVPGVIVLFVADNNAFNTVNLTQTPSVITSVPNIITSVRCNLNGNGMPDFMSIYMESVCNPTDMLHRCAMINAFLGRAGNMTGRSRQGDRSPGETHLMSYTARDAANAASVLAINAVILCTDPSTTVVREAGSGVLTGRLDVQIELGQNILNTHRIYALSFCKQQIGIGKVREQDGTQPQYVLSVSETRPAYTRVTVEEMSY</sequence>
<dbReference type="EMBL" id="MF946550">
    <property type="protein sequence ID" value="AWG87418.1"/>
    <property type="molecule type" value="Genomic_DNA"/>
</dbReference>
<organism evidence="1 2">
    <name type="scientific">Anguilla marmorata adomavirus 1</name>
    <dbReference type="NCBI Taxonomy" id="2175116"/>
    <lineage>
        <taxon>Viruses</taxon>
        <taxon>Adomaviruses</taxon>
    </lineage>
</organism>
<proteinExistence type="predicted"/>
<protein>
    <submittedName>
        <fullName evidence="1">LO7</fullName>
    </submittedName>
</protein>
<accession>A0A2S1MK58</accession>